<dbReference type="Proteomes" id="UP000193285">
    <property type="component" value="Unassembled WGS sequence"/>
</dbReference>
<feature type="region of interest" description="Disordered" evidence="1">
    <location>
        <begin position="1"/>
        <end position="21"/>
    </location>
</feature>
<accession>A0A1X2AG50</accession>
<sequence>MMLAGQHGEWHQGRRTGDDGLDGLTESSIRCWRRYLVVHSYRSRSFHHAFSRDIIQRAFLRTRTSGRGARTRVGMP</sequence>
<evidence type="ECO:0000313" key="3">
    <source>
        <dbReference type="Proteomes" id="UP000193285"/>
    </source>
</evidence>
<feature type="compositionally biased region" description="Basic and acidic residues" evidence="1">
    <location>
        <begin position="8"/>
        <end position="18"/>
    </location>
</feature>
<protein>
    <submittedName>
        <fullName evidence="2">Uncharacterized protein</fullName>
    </submittedName>
</protein>
<reference evidence="2 3" key="1">
    <citation type="journal article" date="2015" name="Emerg. Microbes Infect.">
        <title>Characterization of 17 strains belonging to the Mycobacterium simiae complex and description of Mycobacterium paraense sp. nov.</title>
        <authorList>
            <person name="Fusco da Costa A.R."/>
            <person name="Fedrizzi T."/>
            <person name="Lopes M.L."/>
            <person name="Pecorari M."/>
            <person name="Oliveira da Costa W.L."/>
            <person name="Giacobazzi E."/>
            <person name="da Costa Bahia J.R."/>
            <person name="De Sanctis V."/>
            <person name="Batista Lima K.V."/>
            <person name="Bertorelli R."/>
            <person name="Grottola A."/>
            <person name="Fabio A."/>
            <person name="Mariottini A."/>
            <person name="Ferretti P."/>
            <person name="Di Leva F."/>
            <person name="Fregni Serpini G."/>
            <person name="Tagliazucchi S."/>
            <person name="Rumpianesi F."/>
            <person name="Jousson O."/>
            <person name="Segata N."/>
            <person name="Tortoli E."/>
        </authorList>
    </citation>
    <scope>NUCLEOTIDE SEQUENCE [LARGE SCALE GENOMIC DNA]</scope>
    <source>
        <strain evidence="2 3">IEC33</strain>
    </source>
</reference>
<proteinExistence type="predicted"/>
<evidence type="ECO:0000313" key="2">
    <source>
        <dbReference type="EMBL" id="ORW50313.1"/>
    </source>
</evidence>
<evidence type="ECO:0000256" key="1">
    <source>
        <dbReference type="SAM" id="MobiDB-lite"/>
    </source>
</evidence>
<dbReference type="AlphaFoldDB" id="A0A1X2AG50"/>
<gene>
    <name evidence="2" type="ORF">AWB90_07145</name>
</gene>
<name>A0A1X2AG50_9MYCO</name>
<comment type="caution">
    <text evidence="2">The sequence shown here is derived from an EMBL/GenBank/DDBJ whole genome shotgun (WGS) entry which is preliminary data.</text>
</comment>
<dbReference type="EMBL" id="LQPN01000032">
    <property type="protein sequence ID" value="ORW50313.1"/>
    <property type="molecule type" value="Genomic_DNA"/>
</dbReference>
<organism evidence="2 3">
    <name type="scientific">Mycobacterium paraense</name>
    <dbReference type="NCBI Taxonomy" id="767916"/>
    <lineage>
        <taxon>Bacteria</taxon>
        <taxon>Bacillati</taxon>
        <taxon>Actinomycetota</taxon>
        <taxon>Actinomycetes</taxon>
        <taxon>Mycobacteriales</taxon>
        <taxon>Mycobacteriaceae</taxon>
        <taxon>Mycobacterium</taxon>
        <taxon>Mycobacterium simiae complex</taxon>
    </lineage>
</organism>